<sequence length="608" mass="61212">MSDTISPALAARMSFFEKEHSPRPAEGRAFARGAGGRKPVSASWRTPRFVEKEYTTLSLRPKSLPGTKRSSEAEATEGSLGAQLEWLKQEMAMISPRGGSVEDDEPLAATEGGQSCPSCAAAGGDGKPLCAASGREGCPSCAAAGGDSKPPSAAGAEGCPACGAEGGNGKPLSAAAAGSGCPSCGAAGDGSRKPVSAAAGGEVCPSCGAAGDGSRKPVSAAAGGEVCPSCGAAGGDDKPLSAAAGGEGCTSCGAAGEDGKPLSASAGGRSCGAAGGGDGESLAAAAEGEGCRSCGTAGARRSRASQGEVSLPEAEFFPAPPAALDDLASDARSRRSCKSAPQTRRSDKGVRSTRSEGSGAKGKARQRKARRPPSPLAPASLPLPAPPEAPAAAPPPPSCGGAPAAAPRLRPAEVSVLPKLTLDAEVSAQEQPSAYPQLQITFTLELPTLDSVLRRVLPQAPRKEGAAAEGAGGLGSVRQLLESAAAWEARGDGEREGTDAARLRLARRRETLLHAGLQANREGRTSQACRLLHEAALIRPTPSLVLSVANMRLKLGQPEVALLMYDFVSKAPSANLKELSMASNKQAIALSQLQQRSQRVGLEEHSME</sequence>
<proteinExistence type="predicted"/>
<name>A0AB34IZR2_PRYPA</name>
<dbReference type="AlphaFoldDB" id="A0AB34IZR2"/>
<organism evidence="2 3">
    <name type="scientific">Prymnesium parvum</name>
    <name type="common">Toxic golden alga</name>
    <dbReference type="NCBI Taxonomy" id="97485"/>
    <lineage>
        <taxon>Eukaryota</taxon>
        <taxon>Haptista</taxon>
        <taxon>Haptophyta</taxon>
        <taxon>Prymnesiophyceae</taxon>
        <taxon>Prymnesiales</taxon>
        <taxon>Prymnesiaceae</taxon>
        <taxon>Prymnesium</taxon>
    </lineage>
</organism>
<reference evidence="2 3" key="1">
    <citation type="journal article" date="2024" name="Science">
        <title>Giant polyketide synthase enzymes in the biosynthesis of giant marine polyether toxins.</title>
        <authorList>
            <person name="Fallon T.R."/>
            <person name="Shende V.V."/>
            <person name="Wierzbicki I.H."/>
            <person name="Pendleton A.L."/>
            <person name="Watervoot N.F."/>
            <person name="Auber R.P."/>
            <person name="Gonzalez D.J."/>
            <person name="Wisecaver J.H."/>
            <person name="Moore B.S."/>
        </authorList>
    </citation>
    <scope>NUCLEOTIDE SEQUENCE [LARGE SCALE GENOMIC DNA]</scope>
    <source>
        <strain evidence="2 3">12B1</strain>
    </source>
</reference>
<feature type="compositionally biased region" description="Low complexity" evidence="1">
    <location>
        <begin position="173"/>
        <end position="186"/>
    </location>
</feature>
<evidence type="ECO:0000256" key="1">
    <source>
        <dbReference type="SAM" id="MobiDB-lite"/>
    </source>
</evidence>
<keyword evidence="3" id="KW-1185">Reference proteome</keyword>
<evidence type="ECO:0000313" key="2">
    <source>
        <dbReference type="EMBL" id="KAL1508662.1"/>
    </source>
</evidence>
<comment type="caution">
    <text evidence="2">The sequence shown here is derived from an EMBL/GenBank/DDBJ whole genome shotgun (WGS) entry which is preliminary data.</text>
</comment>
<feature type="compositionally biased region" description="Basic residues" evidence="1">
    <location>
        <begin position="362"/>
        <end position="371"/>
    </location>
</feature>
<accession>A0AB34IZR2</accession>
<feature type="compositionally biased region" description="Low complexity" evidence="1">
    <location>
        <begin position="310"/>
        <end position="326"/>
    </location>
</feature>
<feature type="region of interest" description="Disordered" evidence="1">
    <location>
        <begin position="171"/>
        <end position="200"/>
    </location>
</feature>
<feature type="region of interest" description="Disordered" evidence="1">
    <location>
        <begin position="291"/>
        <end position="406"/>
    </location>
</feature>
<protein>
    <submittedName>
        <fullName evidence="2">Uncharacterized protein</fullName>
    </submittedName>
</protein>
<feature type="region of interest" description="Disordered" evidence="1">
    <location>
        <begin position="60"/>
        <end position="80"/>
    </location>
</feature>
<feature type="region of interest" description="Disordered" evidence="1">
    <location>
        <begin position="15"/>
        <end position="44"/>
    </location>
</feature>
<feature type="compositionally biased region" description="Basic and acidic residues" evidence="1">
    <location>
        <begin position="344"/>
        <end position="354"/>
    </location>
</feature>
<evidence type="ECO:0000313" key="3">
    <source>
        <dbReference type="Proteomes" id="UP001515480"/>
    </source>
</evidence>
<dbReference type="Proteomes" id="UP001515480">
    <property type="component" value="Unassembled WGS sequence"/>
</dbReference>
<dbReference type="EMBL" id="JBGBPQ010000016">
    <property type="protein sequence ID" value="KAL1508662.1"/>
    <property type="molecule type" value="Genomic_DNA"/>
</dbReference>
<feature type="region of interest" description="Disordered" evidence="1">
    <location>
        <begin position="257"/>
        <end position="279"/>
    </location>
</feature>
<gene>
    <name evidence="2" type="ORF">AB1Y20_004758</name>
</gene>
<feature type="compositionally biased region" description="Gly residues" evidence="1">
    <location>
        <begin position="269"/>
        <end position="279"/>
    </location>
</feature>
<feature type="compositionally biased region" description="Pro residues" evidence="1">
    <location>
        <begin position="372"/>
        <end position="398"/>
    </location>
</feature>
<feature type="compositionally biased region" description="Basic and acidic residues" evidence="1">
    <location>
        <begin position="15"/>
        <end position="26"/>
    </location>
</feature>